<reference evidence="3 4" key="1">
    <citation type="submission" date="2019-08" db="EMBL/GenBank/DDBJ databases">
        <title>Bacillus genomes from the desert of Cuatro Cienegas, Coahuila.</title>
        <authorList>
            <person name="Olmedo-Alvarez G."/>
        </authorList>
    </citation>
    <scope>NUCLEOTIDE SEQUENCE [LARGE SCALE GENOMIC DNA]</scope>
    <source>
        <strain evidence="3 4">CH446_14T</strain>
    </source>
</reference>
<dbReference type="Proteomes" id="UP000322139">
    <property type="component" value="Unassembled WGS sequence"/>
</dbReference>
<protein>
    <submittedName>
        <fullName evidence="3">Cysteine protease StiP family protein</fullName>
    </submittedName>
</protein>
<dbReference type="EMBL" id="VTER01000004">
    <property type="protein sequence ID" value="TYS49202.1"/>
    <property type="molecule type" value="Genomic_DNA"/>
</dbReference>
<evidence type="ECO:0000313" key="3">
    <source>
        <dbReference type="EMBL" id="TYS49202.1"/>
    </source>
</evidence>
<dbReference type="GO" id="GO:0008233">
    <property type="term" value="F:peptidase activity"/>
    <property type="evidence" value="ECO:0007669"/>
    <property type="project" value="UniProtKB-KW"/>
</dbReference>
<evidence type="ECO:0000259" key="2">
    <source>
        <dbReference type="Pfam" id="PF15608"/>
    </source>
</evidence>
<dbReference type="Pfam" id="PF11202">
    <property type="entry name" value="StiP"/>
    <property type="match status" value="1"/>
</dbReference>
<dbReference type="PIRSF" id="PIRSF020979">
    <property type="entry name" value="UCP020979"/>
    <property type="match status" value="1"/>
</dbReference>
<dbReference type="Pfam" id="PF15608">
    <property type="entry name" value="PELOTA_1"/>
    <property type="match status" value="1"/>
</dbReference>
<keyword evidence="3" id="KW-0378">Hydrolase</keyword>
<evidence type="ECO:0000313" key="4">
    <source>
        <dbReference type="Proteomes" id="UP000322139"/>
    </source>
</evidence>
<comment type="caution">
    <text evidence="3">The sequence shown here is derived from an EMBL/GenBank/DDBJ whole genome shotgun (WGS) entry which is preliminary data.</text>
</comment>
<sequence length="375" mass="42175">MEGTTMAETAAETFGSYSSEDVIFLLKDLSAYELEGATENREKKIQSGQHYSETLPIEYIPPAHYLELFWKTLEDYKEKVALCTAVTSEKLLSRRGDKIVLVSLARAGTPVGILMKRYIKQVYGTTLPHYSISIVRDRGIDENALKYIIEKHPGCNIQFVDGWTGKGAISLELTKACSSMNEKYGWDLDDTLAVLADPGYCTSLYGTREDFLIPSACLNSTVSGLVSRTVLNDLIGPEDFHGAKYYRSLAEADVSNEYISIIEEQFDYVMEEAKKICDGYSAEAESEPDFRGMEEVLAIKEEYDIESTNFVKPGVGETTRVLLRRVPWKILMRDPESPYVRHIKLLAEERGVEIVRYPDMSYTCCGLIKKVGSQS</sequence>
<dbReference type="InterPro" id="IPR011215">
    <property type="entry name" value="StiP_N"/>
</dbReference>
<feature type="domain" description="Cysteine protease StiP N-terminal" evidence="1">
    <location>
        <begin position="15"/>
        <end position="262"/>
    </location>
</feature>
<dbReference type="GO" id="GO:0006508">
    <property type="term" value="P:proteolysis"/>
    <property type="evidence" value="ECO:0007669"/>
    <property type="project" value="UniProtKB-KW"/>
</dbReference>
<dbReference type="InterPro" id="IPR048336">
    <property type="entry name" value="StiP-like"/>
</dbReference>
<evidence type="ECO:0000259" key="1">
    <source>
        <dbReference type="Pfam" id="PF11202"/>
    </source>
</evidence>
<dbReference type="InterPro" id="IPR028157">
    <property type="entry name" value="PELOTA_dom"/>
</dbReference>
<feature type="domain" description="PELOTA RNA-binding" evidence="2">
    <location>
        <begin position="291"/>
        <end position="370"/>
    </location>
</feature>
<keyword evidence="3" id="KW-0645">Protease</keyword>
<organism evidence="3 4">
    <name type="scientific">Bacillus infantis</name>
    <dbReference type="NCBI Taxonomy" id="324767"/>
    <lineage>
        <taxon>Bacteria</taxon>
        <taxon>Bacillati</taxon>
        <taxon>Bacillota</taxon>
        <taxon>Bacilli</taxon>
        <taxon>Bacillales</taxon>
        <taxon>Bacillaceae</taxon>
        <taxon>Bacillus</taxon>
    </lineage>
</organism>
<gene>
    <name evidence="3" type="ORF">FZD51_08235</name>
</gene>
<proteinExistence type="predicted"/>
<accession>A0A5D4RII8</accession>
<dbReference type="AlphaFoldDB" id="A0A5D4RII8"/>
<name>A0A5D4RII8_9BACI</name>